<evidence type="ECO:0000313" key="9">
    <source>
        <dbReference type="EMBL" id="TGO91058.1"/>
    </source>
</evidence>
<dbReference type="Pfam" id="PF12231">
    <property type="entry name" value="Rif1_N"/>
    <property type="match status" value="1"/>
</dbReference>
<feature type="domain" description="Telomere-associated protein Rif1 N-terminal" evidence="8">
    <location>
        <begin position="153"/>
        <end position="525"/>
    </location>
</feature>
<organism evidence="9 10">
    <name type="scientific">Botrytis porri</name>
    <dbReference type="NCBI Taxonomy" id="87229"/>
    <lineage>
        <taxon>Eukaryota</taxon>
        <taxon>Fungi</taxon>
        <taxon>Dikarya</taxon>
        <taxon>Ascomycota</taxon>
        <taxon>Pezizomycotina</taxon>
        <taxon>Leotiomycetes</taxon>
        <taxon>Helotiales</taxon>
        <taxon>Sclerotiniaceae</taxon>
        <taxon>Botrytis</taxon>
    </lineage>
</organism>
<feature type="compositionally biased region" description="Basic and acidic residues" evidence="7">
    <location>
        <begin position="1225"/>
        <end position="1237"/>
    </location>
</feature>
<feature type="compositionally biased region" description="Low complexity" evidence="7">
    <location>
        <begin position="14"/>
        <end position="24"/>
    </location>
</feature>
<sequence>MVPPSSTTAKSINTEPRPSTPTEPESSEPRHPWFRFFLNSKDKSPRKLKIDTPDSSADFISTPSTTRKKVGWSEKYDYKDPPKIITDRKSLSAEVLSPLTPSAERRATKSILKTHHVPNSTQNIVPSESNDTTLTSKPPVVDARMLESISKQLAGKDRGSKLDAYITLSGALKACDNVPDRKALSDKMDLILQFMKRDLNAKLETGALDTQLVKEALVLMSSFLYKKSISDMLTPDFNGYIMDYALKTFENPGMSKEIVRHLMFIIAQQKFSPRIMTADRVAKLISAVHNIEDFVRGKSIVEQRINIYRTFLRQSRAHMISNSDWLGDLFSDMLNSYSNIQTAAIAFGEEAGLELGTESKISSKVTEIFKGSDGSDVKYVQFFADRLRSMAKKPSSSTPRIWAAVILFLRARPKQLEHWAFIKTWLDVIKVCFNASDQNTKLAANLSWNRMIFVITLEEKVSFSMINTLSQPLILQLPRKDVRKISKSDNLHRKSTLSSICTLFYYSVKPNTTQAQLDTFWDTYITQIVRDKLVPTDFMENPALAKQDVGDACNILCGLFNAHTQRPWIPNRALDDNAVTPRELPGLDSRWLRKSASRVFSVLSPLMELLFWELAFPKSRISLLWETYIFSISSAAAKEVKISNDTMSCLAFLFSTLYKIWQKGPDGLHTLTSDRKNEANFLVSFQVILTTTIRGLGVLPFTERLLSMGQQEDFVVVATPSHRPGKIKGDIRSPLHHLFLLISSPPRGFKHDVKFSEMAEAILVPFFETRRSSKGKMDLVKDLLEILPTDNTESCGALWSILAKLATAAINFRDDGVVASTIHDSRPLGAEYRSVARILDVGIDLSPKEPLKGWEDLFQALVTSATTDSGHGGRAIVVIEPIAKTLASNWRSDDEYCGDKVAYCQILVKEASYPKDRQALDAARRRLWGSATAGPKIHIFDPYSQLYQYVSRCLKCSYIELSSNDHITICGLLSEVEALLARCPKVLFGEALTQLQNGMIYWINDEEGKLHGGSDVSRTVNSLWNKICSLLGSSDLPKLLNNLEPLLCAGLGSKRVHIANSAIEMWKDAFGSFKGDLQYPPMVKEVLSRLLPMTDLSLASLSESSENQISNNHRQPLDILDTQTDTNISYGVNLPIFSNKAPSSSAIQTHKHKSIDTSPRVIIEVSKAASRKRSRETTPEPGKRKSRKKGFVAKLRHDDSQIQFEAIAGSSPFSETTYDSQLLTERQKEVRERKAEEAAMFSDIMSSPHPSSKLTPQHDDNDLELPSRHSASKLLLETPANSERQSTPDTKTVENQDMFLTSSPTPARRVLLSKDVSRSPSSSPDVAVGSQKRQIQLPRDSDMAITSSPPEANARNDVPRDAVNEGQNDFEQSPLPPDPSMYQSVSMLPTSSDEFNVTSFSINFPDEINNIATTSRSLDAPTQIDPYDFDLGQTMSTYRSSPRDLDLDEDMDATVELTSSEEQARDEELQQIFADHRTRKAWSVQVAETFMDPVKNDRAILPSTPRRSQRGAAAMLPAPDSSKIYNLDTRPSALHSDRPTSDEETFEDTVSSPRGLPPRIQELSKTTPMLNNSSSPLSDIDESSFIKLAKSVDRALAENKGGVLLRPTHASTKSATVFVHADPIHGISSPKRWSPIRPVSQSSAIQSVIPETPAQQLLKRDGKENALHSSATDDSDSGSIVIAVPHAGQQQVRPNNTSKSPKISHQTNLPNEVKVKDETEGDGDGDTPAKKRKFDDTLEVGSVVLSSVVLGSQETSQDVPPIKKRKVRPAKTPEPVAKQNISGAQSAQSQRSERATRRSTRSSRAKSIIENNSSMSASREFSSAPDVTETGSSVIANDGPTIPVSSTGAVDNITRDDSEHVEQTIPALEQVDEPELDFVEETLLQSQIAEEMKFGSQKAHDDQQEEIVEPATAAPSYQTIKERLLSLVRDLGDAALNREQGNEVEDIFMDAKVQLYGAIRRGRQSADD</sequence>
<dbReference type="EMBL" id="PQXO01000040">
    <property type="protein sequence ID" value="TGO91058.1"/>
    <property type="molecule type" value="Genomic_DNA"/>
</dbReference>
<evidence type="ECO:0000256" key="4">
    <source>
        <dbReference type="ARBA" id="ARBA00022895"/>
    </source>
</evidence>
<dbReference type="PANTHER" id="PTHR22928">
    <property type="entry name" value="TELOMERE-ASSOCIATED PROTEIN RIF1"/>
    <property type="match status" value="1"/>
</dbReference>
<feature type="compositionally biased region" description="Low complexity" evidence="7">
    <location>
        <begin position="1813"/>
        <end position="1823"/>
    </location>
</feature>
<feature type="region of interest" description="Disordered" evidence="7">
    <location>
        <begin position="1894"/>
        <end position="1914"/>
    </location>
</feature>
<evidence type="ECO:0000256" key="6">
    <source>
        <dbReference type="ARBA" id="ARBA00023306"/>
    </source>
</evidence>
<dbReference type="PANTHER" id="PTHR22928:SF3">
    <property type="entry name" value="TELOMERE-ASSOCIATED PROTEIN RIF1"/>
    <property type="match status" value="1"/>
</dbReference>
<dbReference type="GO" id="GO:0000723">
    <property type="term" value="P:telomere maintenance"/>
    <property type="evidence" value="ECO:0007669"/>
    <property type="project" value="TreeGrafter"/>
</dbReference>
<feature type="region of interest" description="Disordered" evidence="7">
    <location>
        <begin position="1"/>
        <end position="32"/>
    </location>
</feature>
<feature type="compositionally biased region" description="Polar residues" evidence="7">
    <location>
        <begin position="53"/>
        <end position="63"/>
    </location>
</feature>
<dbReference type="Proteomes" id="UP000297280">
    <property type="component" value="Unassembled WGS sequence"/>
</dbReference>
<proteinExistence type="predicted"/>
<name>A0A4Z1L2Q2_9HELO</name>
<feature type="region of interest" description="Disordered" evidence="7">
    <location>
        <begin position="1626"/>
        <end position="1659"/>
    </location>
</feature>
<feature type="compositionally biased region" description="Polar residues" evidence="7">
    <location>
        <begin position="1688"/>
        <end position="1710"/>
    </location>
</feature>
<evidence type="ECO:0000259" key="8">
    <source>
        <dbReference type="Pfam" id="PF12231"/>
    </source>
</evidence>
<feature type="region of interest" description="Disordered" evidence="7">
    <location>
        <begin position="1686"/>
        <end position="1734"/>
    </location>
</feature>
<evidence type="ECO:0000256" key="3">
    <source>
        <dbReference type="ARBA" id="ARBA00022454"/>
    </source>
</evidence>
<feature type="compositionally biased region" description="Polar residues" evidence="7">
    <location>
        <begin position="1279"/>
        <end position="1305"/>
    </location>
</feature>
<feature type="compositionally biased region" description="Polar residues" evidence="7">
    <location>
        <begin position="1563"/>
        <end position="1572"/>
    </location>
</feature>
<gene>
    <name evidence="9" type="ORF">BPOR_0040g00020</name>
</gene>
<comment type="caution">
    <text evidence="9">The sequence shown here is derived from an EMBL/GenBank/DDBJ whole genome shotgun (WGS) entry which is preliminary data.</text>
</comment>
<keyword evidence="6" id="KW-0131">Cell cycle</keyword>
<evidence type="ECO:0000313" key="10">
    <source>
        <dbReference type="Proteomes" id="UP000297280"/>
    </source>
</evidence>
<feature type="compositionally biased region" description="Polar residues" evidence="7">
    <location>
        <begin position="1244"/>
        <end position="1255"/>
    </location>
</feature>
<dbReference type="STRING" id="87229.A0A4Z1L2Q2"/>
<reference evidence="9 10" key="1">
    <citation type="submission" date="2017-12" db="EMBL/GenBank/DDBJ databases">
        <title>Comparative genomics of Botrytis spp.</title>
        <authorList>
            <person name="Valero-Jimenez C.A."/>
            <person name="Tapia P."/>
            <person name="Veloso J."/>
            <person name="Silva-Moreno E."/>
            <person name="Staats M."/>
            <person name="Valdes J.H."/>
            <person name="Van Kan J.A.L."/>
        </authorList>
    </citation>
    <scope>NUCLEOTIDE SEQUENCE [LARGE SCALE GENOMIC DNA]</scope>
    <source>
        <strain evidence="9 10">MUCL3349</strain>
    </source>
</reference>
<protein>
    <recommendedName>
        <fullName evidence="8">Telomere-associated protein Rif1 N-terminal domain-containing protein</fullName>
    </recommendedName>
</protein>
<dbReference type="InterPro" id="IPR022031">
    <property type="entry name" value="Rif1_N"/>
</dbReference>
<dbReference type="GO" id="GO:0140445">
    <property type="term" value="C:chromosome, telomeric repeat region"/>
    <property type="evidence" value="ECO:0007669"/>
    <property type="project" value="TreeGrafter"/>
</dbReference>
<feature type="region of interest" description="Disordered" evidence="7">
    <location>
        <begin position="1521"/>
        <end position="1577"/>
    </location>
</feature>
<dbReference type="SUPFAM" id="SSF48371">
    <property type="entry name" value="ARM repeat"/>
    <property type="match status" value="1"/>
</dbReference>
<keyword evidence="4" id="KW-0779">Telomere</keyword>
<comment type="subcellular location">
    <subcellularLocation>
        <location evidence="2">Chromosome</location>
        <location evidence="2">Telomere</location>
    </subcellularLocation>
    <subcellularLocation>
        <location evidence="1">Nucleus</location>
    </subcellularLocation>
</comment>
<evidence type="ECO:0000256" key="2">
    <source>
        <dbReference type="ARBA" id="ARBA00004574"/>
    </source>
</evidence>
<evidence type="ECO:0000256" key="7">
    <source>
        <dbReference type="SAM" id="MobiDB-lite"/>
    </source>
</evidence>
<keyword evidence="5" id="KW-0539">Nucleus</keyword>
<evidence type="ECO:0000256" key="1">
    <source>
        <dbReference type="ARBA" id="ARBA00004123"/>
    </source>
</evidence>
<feature type="compositionally biased region" description="Polar residues" evidence="7">
    <location>
        <begin position="1213"/>
        <end position="1224"/>
    </location>
</feature>
<feature type="region of interest" description="Disordered" evidence="7">
    <location>
        <begin position="44"/>
        <end position="63"/>
    </location>
</feature>
<keyword evidence="10" id="KW-1185">Reference proteome</keyword>
<accession>A0A4Z1L2Q2</accession>
<dbReference type="InterPro" id="IPR016024">
    <property type="entry name" value="ARM-type_fold"/>
</dbReference>
<feature type="compositionally biased region" description="Polar residues" evidence="7">
    <location>
        <begin position="1"/>
        <end position="13"/>
    </location>
</feature>
<evidence type="ECO:0000256" key="5">
    <source>
        <dbReference type="ARBA" id="ARBA00023242"/>
    </source>
</evidence>
<dbReference type="GO" id="GO:0005634">
    <property type="term" value="C:nucleus"/>
    <property type="evidence" value="ECO:0007669"/>
    <property type="project" value="UniProtKB-SubCell"/>
</dbReference>
<feature type="region of interest" description="Disordered" evidence="7">
    <location>
        <begin position="1213"/>
        <end position="1378"/>
    </location>
</feature>
<keyword evidence="3" id="KW-0158">Chromosome</keyword>
<feature type="region of interest" description="Disordered" evidence="7">
    <location>
        <begin position="1142"/>
        <end position="1195"/>
    </location>
</feature>
<feature type="region of interest" description="Disordered" evidence="7">
    <location>
        <begin position="1753"/>
        <end position="1848"/>
    </location>
</feature>